<dbReference type="InterPro" id="IPR051606">
    <property type="entry name" value="Polyketide_Oxido-like"/>
</dbReference>
<dbReference type="InterPro" id="IPR016040">
    <property type="entry name" value="NAD(P)-bd_dom"/>
</dbReference>
<dbReference type="AlphaFoldDB" id="A0A3N1DAE1"/>
<dbReference type="Proteomes" id="UP000272400">
    <property type="component" value="Unassembled WGS sequence"/>
</dbReference>
<dbReference type="EMBL" id="RJKE01000001">
    <property type="protein sequence ID" value="ROO90469.1"/>
    <property type="molecule type" value="Genomic_DNA"/>
</dbReference>
<comment type="caution">
    <text evidence="2">The sequence shown here is derived from an EMBL/GenBank/DDBJ whole genome shotgun (WGS) entry which is preliminary data.</text>
</comment>
<protein>
    <submittedName>
        <fullName evidence="2">Putative NADH-flavin reductase</fullName>
    </submittedName>
</protein>
<feature type="domain" description="NAD(P)-binding" evidence="1">
    <location>
        <begin position="7"/>
        <end position="199"/>
    </location>
</feature>
<gene>
    <name evidence="2" type="ORF">EDD29_8196</name>
</gene>
<dbReference type="PANTHER" id="PTHR43355">
    <property type="entry name" value="FLAVIN REDUCTASE (NADPH)"/>
    <property type="match status" value="1"/>
</dbReference>
<keyword evidence="3" id="KW-1185">Reference proteome</keyword>
<reference evidence="2 3" key="1">
    <citation type="submission" date="2018-11" db="EMBL/GenBank/DDBJ databases">
        <title>Sequencing the genomes of 1000 actinobacteria strains.</title>
        <authorList>
            <person name="Klenk H.-P."/>
        </authorList>
    </citation>
    <scope>NUCLEOTIDE SEQUENCE [LARGE SCALE GENOMIC DNA]</scope>
    <source>
        <strain evidence="2 3">DSM 44254</strain>
    </source>
</reference>
<name>A0A3N1DAE1_9ACTN</name>
<dbReference type="GO" id="GO:0004074">
    <property type="term" value="F:biliverdin reductase [NAD(P)H] activity"/>
    <property type="evidence" value="ECO:0007669"/>
    <property type="project" value="TreeGrafter"/>
</dbReference>
<accession>A0A3N1DAE1</accession>
<evidence type="ECO:0000313" key="3">
    <source>
        <dbReference type="Proteomes" id="UP000272400"/>
    </source>
</evidence>
<dbReference type="PANTHER" id="PTHR43355:SF2">
    <property type="entry name" value="FLAVIN REDUCTASE (NADPH)"/>
    <property type="match status" value="1"/>
</dbReference>
<proteinExistence type="predicted"/>
<evidence type="ECO:0000313" key="2">
    <source>
        <dbReference type="EMBL" id="ROO90469.1"/>
    </source>
</evidence>
<organism evidence="2 3">
    <name type="scientific">Actinocorallia herbida</name>
    <dbReference type="NCBI Taxonomy" id="58109"/>
    <lineage>
        <taxon>Bacteria</taxon>
        <taxon>Bacillati</taxon>
        <taxon>Actinomycetota</taxon>
        <taxon>Actinomycetes</taxon>
        <taxon>Streptosporangiales</taxon>
        <taxon>Thermomonosporaceae</taxon>
        <taxon>Actinocorallia</taxon>
    </lineage>
</organism>
<sequence length="210" mass="21615">MDLTMFGATGRTGRHLVRAALAAGHRVTAVVRDPARLETAAHPLLEVVTADPLDPAAIEDAVAGRDAVLSALGASDRTSAAVCGPAARSIIAAMRAGGTRRLVFVTASGHVVDAGDGLATRRIVKPLVGRFLAGPFADFADAEREIRASGLDWTIVRPPRLTDGPAKPYRTAVDRNVRGGLSLSRTDLARAVLAAAADPATAGHTVAAGY</sequence>
<evidence type="ECO:0000259" key="1">
    <source>
        <dbReference type="Pfam" id="PF13460"/>
    </source>
</evidence>
<dbReference type="Gene3D" id="3.40.50.720">
    <property type="entry name" value="NAD(P)-binding Rossmann-like Domain"/>
    <property type="match status" value="1"/>
</dbReference>
<dbReference type="OrthoDB" id="3763081at2"/>
<dbReference type="InterPro" id="IPR036291">
    <property type="entry name" value="NAD(P)-bd_dom_sf"/>
</dbReference>
<dbReference type="RefSeq" id="WP_123669411.1">
    <property type="nucleotide sequence ID" value="NZ_RJKE01000001.1"/>
</dbReference>
<dbReference type="Pfam" id="PF13460">
    <property type="entry name" value="NAD_binding_10"/>
    <property type="match status" value="1"/>
</dbReference>
<dbReference type="SUPFAM" id="SSF51735">
    <property type="entry name" value="NAD(P)-binding Rossmann-fold domains"/>
    <property type="match status" value="1"/>
</dbReference>
<dbReference type="GO" id="GO:0042602">
    <property type="term" value="F:riboflavin reductase (NADPH) activity"/>
    <property type="evidence" value="ECO:0007669"/>
    <property type="project" value="TreeGrafter"/>
</dbReference>